<keyword evidence="2" id="KW-0732">Signal</keyword>
<evidence type="ECO:0000256" key="1">
    <source>
        <dbReference type="SAM" id="MobiDB-lite"/>
    </source>
</evidence>
<dbReference type="InterPro" id="IPR006597">
    <property type="entry name" value="Sel1-like"/>
</dbReference>
<name>A0A543KFR7_9RHOB</name>
<dbReference type="PANTHER" id="PTHR45011:SF1">
    <property type="entry name" value="DAP3-BINDING CELL DEATH ENHANCER 1"/>
    <property type="match status" value="1"/>
</dbReference>
<protein>
    <submittedName>
        <fullName evidence="3">TPR repeat protein</fullName>
    </submittedName>
</protein>
<dbReference type="InterPro" id="IPR052748">
    <property type="entry name" value="ISR_Activator"/>
</dbReference>
<dbReference type="Gene3D" id="1.25.40.10">
    <property type="entry name" value="Tetratricopeptide repeat domain"/>
    <property type="match status" value="2"/>
</dbReference>
<keyword evidence="4" id="KW-1185">Reference proteome</keyword>
<sequence length="264" mass="29404">MRHLNRLALVIALALGAAHPIAAQEFGERYDRLKSEAAQGDSDAAYELGVLYYLGHRTQQGGPERDTERGVALFRPLAESGDPRAQWRLASAYEMGSGVERDAEMAYSLYQQAAGQGFLLAKQNLGKLYLDGRGTEHDADKAYELLREAAEGDQQRAMVDLARMYQDQDLGPEYDPARAVHWFRIAAEKNNSNGVRGLSEAYLHGHGVEQDSIEALRVYVDYEERTGRAQTTALLRILSQMSEEDRARADEVAEAENWLGTDPD</sequence>
<proteinExistence type="predicted"/>
<dbReference type="RefSeq" id="WP_170207129.1">
    <property type="nucleotide sequence ID" value="NZ_VFPT01000001.1"/>
</dbReference>
<feature type="region of interest" description="Disordered" evidence="1">
    <location>
        <begin position="243"/>
        <end position="264"/>
    </location>
</feature>
<dbReference type="PANTHER" id="PTHR45011">
    <property type="entry name" value="DAP3-BINDING CELL DEATH ENHANCER 1"/>
    <property type="match status" value="1"/>
</dbReference>
<comment type="caution">
    <text evidence="3">The sequence shown here is derived from an EMBL/GenBank/DDBJ whole genome shotgun (WGS) entry which is preliminary data.</text>
</comment>
<dbReference type="AlphaFoldDB" id="A0A543KFR7"/>
<reference evidence="3 4" key="1">
    <citation type="submission" date="2019-06" db="EMBL/GenBank/DDBJ databases">
        <title>Genomic Encyclopedia of Archaeal and Bacterial Type Strains, Phase II (KMG-II): from individual species to whole genera.</title>
        <authorList>
            <person name="Goeker M."/>
        </authorList>
    </citation>
    <scope>NUCLEOTIDE SEQUENCE [LARGE SCALE GENOMIC DNA]</scope>
    <source>
        <strain evidence="3 4">DSM 18423</strain>
    </source>
</reference>
<gene>
    <name evidence="3" type="ORF">BD293_2569</name>
</gene>
<evidence type="ECO:0000313" key="3">
    <source>
        <dbReference type="EMBL" id="TQM93915.1"/>
    </source>
</evidence>
<accession>A0A543KFR7</accession>
<dbReference type="Proteomes" id="UP000320582">
    <property type="component" value="Unassembled WGS sequence"/>
</dbReference>
<dbReference type="EMBL" id="VFPT01000001">
    <property type="protein sequence ID" value="TQM93915.1"/>
    <property type="molecule type" value="Genomic_DNA"/>
</dbReference>
<feature type="signal peptide" evidence="2">
    <location>
        <begin position="1"/>
        <end position="23"/>
    </location>
</feature>
<organism evidence="3 4">
    <name type="scientific">Roseinatronobacter monicus</name>
    <dbReference type="NCBI Taxonomy" id="393481"/>
    <lineage>
        <taxon>Bacteria</taxon>
        <taxon>Pseudomonadati</taxon>
        <taxon>Pseudomonadota</taxon>
        <taxon>Alphaproteobacteria</taxon>
        <taxon>Rhodobacterales</taxon>
        <taxon>Paracoccaceae</taxon>
        <taxon>Roseinatronobacter</taxon>
    </lineage>
</organism>
<evidence type="ECO:0000313" key="4">
    <source>
        <dbReference type="Proteomes" id="UP000320582"/>
    </source>
</evidence>
<feature type="chain" id="PRO_5021973763" evidence="2">
    <location>
        <begin position="24"/>
        <end position="264"/>
    </location>
</feature>
<dbReference type="InterPro" id="IPR011990">
    <property type="entry name" value="TPR-like_helical_dom_sf"/>
</dbReference>
<dbReference type="SUPFAM" id="SSF81901">
    <property type="entry name" value="HCP-like"/>
    <property type="match status" value="1"/>
</dbReference>
<dbReference type="SMART" id="SM00671">
    <property type="entry name" value="SEL1"/>
    <property type="match status" value="4"/>
</dbReference>
<evidence type="ECO:0000256" key="2">
    <source>
        <dbReference type="SAM" id="SignalP"/>
    </source>
</evidence>
<dbReference type="Pfam" id="PF08238">
    <property type="entry name" value="Sel1"/>
    <property type="match status" value="5"/>
</dbReference>